<evidence type="ECO:0000313" key="4">
    <source>
        <dbReference type="EMBL" id="PTM51482.1"/>
    </source>
</evidence>
<dbReference type="EMBL" id="PZZL01000010">
    <property type="protein sequence ID" value="PTM51482.1"/>
    <property type="molecule type" value="Genomic_DNA"/>
</dbReference>
<dbReference type="PROSITE" id="PS00061">
    <property type="entry name" value="ADH_SHORT"/>
    <property type="match status" value="1"/>
</dbReference>
<dbReference type="Proteomes" id="UP000241808">
    <property type="component" value="Unassembled WGS sequence"/>
</dbReference>
<evidence type="ECO:0000259" key="3">
    <source>
        <dbReference type="SMART" id="SM00822"/>
    </source>
</evidence>
<dbReference type="GO" id="GO:0030497">
    <property type="term" value="P:fatty acid elongation"/>
    <property type="evidence" value="ECO:0007669"/>
    <property type="project" value="TreeGrafter"/>
</dbReference>
<keyword evidence="5" id="KW-1185">Reference proteome</keyword>
<reference evidence="4 5" key="1">
    <citation type="submission" date="2018-04" db="EMBL/GenBank/DDBJ databases">
        <title>Genomic Encyclopedia of Archaeal and Bacterial Type Strains, Phase II (KMG-II): from individual species to whole genera.</title>
        <authorList>
            <person name="Goeker M."/>
        </authorList>
    </citation>
    <scope>NUCLEOTIDE SEQUENCE [LARGE SCALE GENOMIC DNA]</scope>
    <source>
        <strain evidence="4 5">DSM 25521</strain>
    </source>
</reference>
<gene>
    <name evidence="4" type="ORF">C8P69_110148</name>
</gene>
<protein>
    <submittedName>
        <fullName evidence="4">Dihydroxycyclohexadiene carboxylate dehydrogenase</fullName>
    </submittedName>
</protein>
<dbReference type="InterPro" id="IPR036291">
    <property type="entry name" value="NAD(P)-bd_dom_sf"/>
</dbReference>
<dbReference type="SUPFAM" id="SSF51735">
    <property type="entry name" value="NAD(P)-binding Rossmann-fold domains"/>
    <property type="match status" value="1"/>
</dbReference>
<dbReference type="RefSeq" id="WP_281260079.1">
    <property type="nucleotide sequence ID" value="NZ_PZZL01000010.1"/>
</dbReference>
<comment type="similarity">
    <text evidence="1 2">Belongs to the short-chain dehydrogenases/reductases (SDR) family.</text>
</comment>
<dbReference type="NCBIfam" id="NF009463">
    <property type="entry name" value="PRK12823.1"/>
    <property type="match status" value="1"/>
</dbReference>
<dbReference type="InterPro" id="IPR002347">
    <property type="entry name" value="SDR_fam"/>
</dbReference>
<dbReference type="PRINTS" id="PR00081">
    <property type="entry name" value="GDHRDH"/>
</dbReference>
<accession>A0A2T4YYA2</accession>
<dbReference type="InterPro" id="IPR020904">
    <property type="entry name" value="Sc_DH/Rdtase_CS"/>
</dbReference>
<dbReference type="InterPro" id="IPR047686">
    <property type="entry name" value="BenD"/>
</dbReference>
<feature type="domain" description="Ketoreductase" evidence="3">
    <location>
        <begin position="25"/>
        <end position="204"/>
    </location>
</feature>
<name>A0A2T4YYA2_9HYPH</name>
<dbReference type="FunFam" id="3.40.50.720:FF:000084">
    <property type="entry name" value="Short-chain dehydrogenase reductase"/>
    <property type="match status" value="1"/>
</dbReference>
<dbReference type="GO" id="GO:0016616">
    <property type="term" value="F:oxidoreductase activity, acting on the CH-OH group of donors, NAD or NADP as acceptor"/>
    <property type="evidence" value="ECO:0007669"/>
    <property type="project" value="TreeGrafter"/>
</dbReference>
<sequence>MTAHIDIDALALAALKPAPGRFAGKSMVITGAAQGIGREVALTAAREGGRLLLVDRSPLVEDVAREIAKADGQAIAMTADLETWSGNQQAMEKSHRAHGAIDVLITNVGGAIWMRPFQHFDDRQIEKEISRSLFPTLWGCRAVLPYMLEQGRGAIVNVSSIATKGVNRVPYSAAKGAVNALTASLAMEVGTKNIRVNAVAPGGTTAPPRKVPRGTDPLTEQDRRWMQEVVDQTVQSSHMKRYGLLREMAAAILFLASDAASYVTGTVLPVGGGDQG</sequence>
<dbReference type="NCBIfam" id="NF040811">
    <property type="entry name" value="BenD"/>
    <property type="match status" value="1"/>
</dbReference>
<dbReference type="Pfam" id="PF00106">
    <property type="entry name" value="adh_short"/>
    <property type="match status" value="1"/>
</dbReference>
<dbReference type="PANTHER" id="PTHR42760">
    <property type="entry name" value="SHORT-CHAIN DEHYDROGENASES/REDUCTASES FAMILY MEMBER"/>
    <property type="match status" value="1"/>
</dbReference>
<evidence type="ECO:0000256" key="1">
    <source>
        <dbReference type="ARBA" id="ARBA00006484"/>
    </source>
</evidence>
<dbReference type="PRINTS" id="PR00080">
    <property type="entry name" value="SDRFAMILY"/>
</dbReference>
<evidence type="ECO:0000256" key="2">
    <source>
        <dbReference type="RuleBase" id="RU000363"/>
    </source>
</evidence>
<dbReference type="AlphaFoldDB" id="A0A2T4YYA2"/>
<comment type="caution">
    <text evidence="4">The sequence shown here is derived from an EMBL/GenBank/DDBJ whole genome shotgun (WGS) entry which is preliminary data.</text>
</comment>
<proteinExistence type="inferred from homology"/>
<evidence type="ECO:0000313" key="5">
    <source>
        <dbReference type="Proteomes" id="UP000241808"/>
    </source>
</evidence>
<dbReference type="CDD" id="cd08937">
    <property type="entry name" value="DHB_DH-like_SDR_c"/>
    <property type="match status" value="1"/>
</dbReference>
<organism evidence="4 5">
    <name type="scientific">Phreatobacter oligotrophus</name>
    <dbReference type="NCBI Taxonomy" id="1122261"/>
    <lineage>
        <taxon>Bacteria</taxon>
        <taxon>Pseudomonadati</taxon>
        <taxon>Pseudomonadota</taxon>
        <taxon>Alphaproteobacteria</taxon>
        <taxon>Hyphomicrobiales</taxon>
        <taxon>Phreatobacteraceae</taxon>
        <taxon>Phreatobacter</taxon>
    </lineage>
</organism>
<dbReference type="Gene3D" id="3.40.50.720">
    <property type="entry name" value="NAD(P)-binding Rossmann-like Domain"/>
    <property type="match status" value="1"/>
</dbReference>
<dbReference type="InterPro" id="IPR057326">
    <property type="entry name" value="KR_dom"/>
</dbReference>
<dbReference type="PANTHER" id="PTHR42760:SF123">
    <property type="entry name" value="OXIDOREDUCTASE"/>
    <property type="match status" value="1"/>
</dbReference>
<dbReference type="SMART" id="SM00822">
    <property type="entry name" value="PKS_KR"/>
    <property type="match status" value="1"/>
</dbReference>